<organism evidence="1 2">
    <name type="scientific">Cenococcum geophilum 1.58</name>
    <dbReference type="NCBI Taxonomy" id="794803"/>
    <lineage>
        <taxon>Eukaryota</taxon>
        <taxon>Fungi</taxon>
        <taxon>Dikarya</taxon>
        <taxon>Ascomycota</taxon>
        <taxon>Pezizomycotina</taxon>
        <taxon>Dothideomycetes</taxon>
        <taxon>Pleosporomycetidae</taxon>
        <taxon>Gloniales</taxon>
        <taxon>Gloniaceae</taxon>
        <taxon>Cenococcum</taxon>
    </lineage>
</organism>
<sequence length="315" mass="33457">MRFSIATVALGLAVFGGRFGAYASAIPADLAESPSSLARDIAIEKPKRGVAVPVLQRAPAGGAPVPAPRPPAPVPKPNNPANPKPVNPEPPAVPAPVVPKPLTPENVMPADVKPGQIVAADPVDPIVNPEPPKYIAAGAARQPGEKLQPRPNTLPKPASLRDAIDRGAANDWSDAVKAKGKVCRNGKREERKKGELMAAFKKRSGPEYAQNWATWQRVFAQINDMLAQYPEVTQPITIIIFGGISGLSINSRGSSGKTGDADYMFHPDTDETHKTAFQDAVQRIYSANQNTLATDYINDQVGNYFTTKPPGKGAS</sequence>
<gene>
    <name evidence="1" type="ORF">K441DRAFT_683154</name>
</gene>
<proteinExistence type="predicted"/>
<evidence type="ECO:0000313" key="1">
    <source>
        <dbReference type="EMBL" id="OCK86707.1"/>
    </source>
</evidence>
<dbReference type="EMBL" id="KV748288">
    <property type="protein sequence ID" value="OCK86707.1"/>
    <property type="molecule type" value="Genomic_DNA"/>
</dbReference>
<reference evidence="1 2" key="1">
    <citation type="journal article" date="2016" name="Nat. Commun.">
        <title>Ectomycorrhizal ecology is imprinted in the genome of the dominant symbiotic fungus Cenococcum geophilum.</title>
        <authorList>
            <consortium name="DOE Joint Genome Institute"/>
            <person name="Peter M."/>
            <person name="Kohler A."/>
            <person name="Ohm R.A."/>
            <person name="Kuo A."/>
            <person name="Krutzmann J."/>
            <person name="Morin E."/>
            <person name="Arend M."/>
            <person name="Barry K.W."/>
            <person name="Binder M."/>
            <person name="Choi C."/>
            <person name="Clum A."/>
            <person name="Copeland A."/>
            <person name="Grisel N."/>
            <person name="Haridas S."/>
            <person name="Kipfer T."/>
            <person name="LaButti K."/>
            <person name="Lindquist E."/>
            <person name="Lipzen A."/>
            <person name="Maire R."/>
            <person name="Meier B."/>
            <person name="Mihaltcheva S."/>
            <person name="Molinier V."/>
            <person name="Murat C."/>
            <person name="Poggeler S."/>
            <person name="Quandt C.A."/>
            <person name="Sperisen C."/>
            <person name="Tritt A."/>
            <person name="Tisserant E."/>
            <person name="Crous P.W."/>
            <person name="Henrissat B."/>
            <person name="Nehls U."/>
            <person name="Egli S."/>
            <person name="Spatafora J.W."/>
            <person name="Grigoriev I.V."/>
            <person name="Martin F.M."/>
        </authorList>
    </citation>
    <scope>NUCLEOTIDE SEQUENCE [LARGE SCALE GENOMIC DNA]</scope>
    <source>
        <strain evidence="1 2">1.58</strain>
    </source>
</reference>
<protein>
    <submittedName>
        <fullName evidence="1">Uncharacterized protein</fullName>
    </submittedName>
</protein>
<dbReference type="Proteomes" id="UP000250078">
    <property type="component" value="Unassembled WGS sequence"/>
</dbReference>
<evidence type="ECO:0000313" key="2">
    <source>
        <dbReference type="Proteomes" id="UP000250078"/>
    </source>
</evidence>
<accession>A0ACC8EKF4</accession>
<name>A0ACC8EKF4_9PEZI</name>
<keyword evidence="2" id="KW-1185">Reference proteome</keyword>